<dbReference type="Proteomes" id="UP000262524">
    <property type="component" value="Unassembled WGS sequence"/>
</dbReference>
<protein>
    <submittedName>
        <fullName evidence="1">Uncharacterized protein</fullName>
    </submittedName>
</protein>
<evidence type="ECO:0000313" key="2">
    <source>
        <dbReference type="Proteomes" id="UP000262524"/>
    </source>
</evidence>
<accession>A0A374MYG2</accession>
<name>A0A374MYG2_9FIRM</name>
<organism evidence="1 2">
    <name type="scientific">Anaerobutyricum hallii</name>
    <dbReference type="NCBI Taxonomy" id="39488"/>
    <lineage>
        <taxon>Bacteria</taxon>
        <taxon>Bacillati</taxon>
        <taxon>Bacillota</taxon>
        <taxon>Clostridia</taxon>
        <taxon>Lachnospirales</taxon>
        <taxon>Lachnospiraceae</taxon>
        <taxon>Anaerobutyricum</taxon>
    </lineage>
</organism>
<proteinExistence type="predicted"/>
<comment type="caution">
    <text evidence="1">The sequence shown here is derived from an EMBL/GenBank/DDBJ whole genome shotgun (WGS) entry which is preliminary data.</text>
</comment>
<dbReference type="AlphaFoldDB" id="A0A374MYG2"/>
<reference evidence="1 2" key="1">
    <citation type="submission" date="2018-08" db="EMBL/GenBank/DDBJ databases">
        <title>A genome reference for cultivated species of the human gut microbiota.</title>
        <authorList>
            <person name="Zou Y."/>
            <person name="Xue W."/>
            <person name="Luo G."/>
        </authorList>
    </citation>
    <scope>NUCLEOTIDE SEQUENCE [LARGE SCALE GENOMIC DNA]</scope>
    <source>
        <strain evidence="1 2">TM10-1AC</strain>
    </source>
</reference>
<gene>
    <name evidence="1" type="ORF">DXD91_15315</name>
</gene>
<dbReference type="RefSeq" id="WP_117983723.1">
    <property type="nucleotide sequence ID" value="NZ_DAJPEW010000001.1"/>
</dbReference>
<evidence type="ECO:0000313" key="1">
    <source>
        <dbReference type="EMBL" id="RGI76491.1"/>
    </source>
</evidence>
<sequence length="64" mass="7678">MADQIKKEEKTHMPKQFNFWIVASGDAARKICNYLSKQVIYMRNNQYKKTFYTLQREMLLTGEV</sequence>
<dbReference type="EMBL" id="QSOE01000189">
    <property type="protein sequence ID" value="RGI76491.1"/>
    <property type="molecule type" value="Genomic_DNA"/>
</dbReference>